<proteinExistence type="predicted"/>
<dbReference type="SMART" id="SM00228">
    <property type="entry name" value="PDZ"/>
    <property type="match status" value="1"/>
</dbReference>
<dbReference type="EMBL" id="CAUYUJ010009682">
    <property type="protein sequence ID" value="CAK0827439.1"/>
    <property type="molecule type" value="Genomic_DNA"/>
</dbReference>
<dbReference type="PROSITE" id="PS50106">
    <property type="entry name" value="PDZ"/>
    <property type="match status" value="1"/>
</dbReference>
<comment type="caution">
    <text evidence="2">The sequence shown here is derived from an EMBL/GenBank/DDBJ whole genome shotgun (WGS) entry which is preliminary data.</text>
</comment>
<dbReference type="Proteomes" id="UP001189429">
    <property type="component" value="Unassembled WGS sequence"/>
</dbReference>
<feature type="domain" description="PDZ" evidence="1">
    <location>
        <begin position="7"/>
        <end position="85"/>
    </location>
</feature>
<keyword evidence="3" id="KW-1185">Reference proteome</keyword>
<dbReference type="InterPro" id="IPR036034">
    <property type="entry name" value="PDZ_sf"/>
</dbReference>
<reference evidence="2" key="1">
    <citation type="submission" date="2023-10" db="EMBL/GenBank/DDBJ databases">
        <authorList>
            <person name="Chen Y."/>
            <person name="Shah S."/>
            <person name="Dougan E. K."/>
            <person name="Thang M."/>
            <person name="Chan C."/>
        </authorList>
    </citation>
    <scope>NUCLEOTIDE SEQUENCE [LARGE SCALE GENOMIC DNA]</scope>
</reference>
<dbReference type="InterPro" id="IPR001478">
    <property type="entry name" value="PDZ"/>
</dbReference>
<protein>
    <recommendedName>
        <fullName evidence="1">PDZ domain-containing protein</fullName>
    </recommendedName>
</protein>
<accession>A0ABN9S6G5</accession>
<dbReference type="InterPro" id="IPR041489">
    <property type="entry name" value="PDZ_6"/>
</dbReference>
<gene>
    <name evidence="2" type="ORF">PCOR1329_LOCUS26977</name>
</gene>
<dbReference type="Gene3D" id="2.30.42.10">
    <property type="match status" value="1"/>
</dbReference>
<evidence type="ECO:0000313" key="3">
    <source>
        <dbReference type="Proteomes" id="UP001189429"/>
    </source>
</evidence>
<dbReference type="Pfam" id="PF17820">
    <property type="entry name" value="PDZ_6"/>
    <property type="match status" value="1"/>
</dbReference>
<feature type="non-terminal residue" evidence="2">
    <location>
        <position position="91"/>
    </location>
</feature>
<dbReference type="SUPFAM" id="SSF50156">
    <property type="entry name" value="PDZ domain-like"/>
    <property type="match status" value="1"/>
</dbReference>
<evidence type="ECO:0000259" key="1">
    <source>
        <dbReference type="PROSITE" id="PS50106"/>
    </source>
</evidence>
<evidence type="ECO:0000313" key="2">
    <source>
        <dbReference type="EMBL" id="CAK0827439.1"/>
    </source>
</evidence>
<sequence>MSDGRGALQVVAGPEVADLGASFTGAPVRVAGVRENLWADIVGLVRGQQLLEVNGAPVCTMTKEELRDALQARPVELRLAHCRTTGDSSWE</sequence>
<name>A0ABN9S6G5_9DINO</name>
<organism evidence="2 3">
    <name type="scientific">Prorocentrum cordatum</name>
    <dbReference type="NCBI Taxonomy" id="2364126"/>
    <lineage>
        <taxon>Eukaryota</taxon>
        <taxon>Sar</taxon>
        <taxon>Alveolata</taxon>
        <taxon>Dinophyceae</taxon>
        <taxon>Prorocentrales</taxon>
        <taxon>Prorocentraceae</taxon>
        <taxon>Prorocentrum</taxon>
    </lineage>
</organism>